<dbReference type="Proteomes" id="UP001157418">
    <property type="component" value="Unassembled WGS sequence"/>
</dbReference>
<protein>
    <submittedName>
        <fullName evidence="1">Uncharacterized protein</fullName>
    </submittedName>
</protein>
<gene>
    <name evidence="1" type="ORF">LVIROSA_LOCUS10935</name>
</gene>
<evidence type="ECO:0000313" key="1">
    <source>
        <dbReference type="EMBL" id="CAH1423665.1"/>
    </source>
</evidence>
<evidence type="ECO:0000313" key="2">
    <source>
        <dbReference type="Proteomes" id="UP001157418"/>
    </source>
</evidence>
<proteinExistence type="predicted"/>
<keyword evidence="2" id="KW-1185">Reference proteome</keyword>
<sequence length="67" mass="6744">MGPMVLPAPPVKCYSENSSPVALPPGSFSSGGGRSGGGGGLDYIEHTVSKFDTLVGVAIKYGVECLT</sequence>
<organism evidence="1 2">
    <name type="scientific">Lactuca virosa</name>
    <dbReference type="NCBI Taxonomy" id="75947"/>
    <lineage>
        <taxon>Eukaryota</taxon>
        <taxon>Viridiplantae</taxon>
        <taxon>Streptophyta</taxon>
        <taxon>Embryophyta</taxon>
        <taxon>Tracheophyta</taxon>
        <taxon>Spermatophyta</taxon>
        <taxon>Magnoliopsida</taxon>
        <taxon>eudicotyledons</taxon>
        <taxon>Gunneridae</taxon>
        <taxon>Pentapetalae</taxon>
        <taxon>asterids</taxon>
        <taxon>campanulids</taxon>
        <taxon>Asterales</taxon>
        <taxon>Asteraceae</taxon>
        <taxon>Cichorioideae</taxon>
        <taxon>Cichorieae</taxon>
        <taxon>Lactucinae</taxon>
        <taxon>Lactuca</taxon>
    </lineage>
</organism>
<comment type="caution">
    <text evidence="1">The sequence shown here is derived from an EMBL/GenBank/DDBJ whole genome shotgun (WGS) entry which is preliminary data.</text>
</comment>
<name>A0AAU9MBN9_9ASTR</name>
<dbReference type="EMBL" id="CAKMRJ010001112">
    <property type="protein sequence ID" value="CAH1423665.1"/>
    <property type="molecule type" value="Genomic_DNA"/>
</dbReference>
<reference evidence="1 2" key="1">
    <citation type="submission" date="2022-01" db="EMBL/GenBank/DDBJ databases">
        <authorList>
            <person name="Xiong W."/>
            <person name="Schranz E."/>
        </authorList>
    </citation>
    <scope>NUCLEOTIDE SEQUENCE [LARGE SCALE GENOMIC DNA]</scope>
</reference>
<accession>A0AAU9MBN9</accession>
<dbReference type="AlphaFoldDB" id="A0AAU9MBN9"/>